<name>A0A2T2P269_CORCC</name>
<feature type="signal peptide" evidence="2">
    <location>
        <begin position="1"/>
        <end position="16"/>
    </location>
</feature>
<dbReference type="STRING" id="1448308.A0A2T2P269"/>
<keyword evidence="2" id="KW-0732">Signal</keyword>
<dbReference type="OrthoDB" id="3749155at2759"/>
<evidence type="ECO:0000256" key="2">
    <source>
        <dbReference type="SAM" id="SignalP"/>
    </source>
</evidence>
<dbReference type="Proteomes" id="UP000240883">
    <property type="component" value="Unassembled WGS sequence"/>
</dbReference>
<organism evidence="3 4">
    <name type="scientific">Corynespora cassiicola Philippines</name>
    <dbReference type="NCBI Taxonomy" id="1448308"/>
    <lineage>
        <taxon>Eukaryota</taxon>
        <taxon>Fungi</taxon>
        <taxon>Dikarya</taxon>
        <taxon>Ascomycota</taxon>
        <taxon>Pezizomycotina</taxon>
        <taxon>Dothideomycetes</taxon>
        <taxon>Pleosporomycetidae</taxon>
        <taxon>Pleosporales</taxon>
        <taxon>Corynesporascaceae</taxon>
        <taxon>Corynespora</taxon>
    </lineage>
</organism>
<gene>
    <name evidence="3" type="ORF">BS50DRAFT_235655</name>
</gene>
<evidence type="ECO:0008006" key="5">
    <source>
        <dbReference type="Google" id="ProtNLM"/>
    </source>
</evidence>
<proteinExistence type="predicted"/>
<dbReference type="AlphaFoldDB" id="A0A2T2P269"/>
<dbReference type="EMBL" id="KZ678130">
    <property type="protein sequence ID" value="PSN71774.1"/>
    <property type="molecule type" value="Genomic_DNA"/>
</dbReference>
<reference evidence="3 4" key="1">
    <citation type="journal article" date="2018" name="Front. Microbiol.">
        <title>Genome-Wide Analysis of Corynespora cassiicola Leaf Fall Disease Putative Effectors.</title>
        <authorList>
            <person name="Lopez D."/>
            <person name="Ribeiro S."/>
            <person name="Label P."/>
            <person name="Fumanal B."/>
            <person name="Venisse J.S."/>
            <person name="Kohler A."/>
            <person name="de Oliveira R.R."/>
            <person name="Labutti K."/>
            <person name="Lipzen A."/>
            <person name="Lail K."/>
            <person name="Bauer D."/>
            <person name="Ohm R.A."/>
            <person name="Barry K.W."/>
            <person name="Spatafora J."/>
            <person name="Grigoriev I.V."/>
            <person name="Martin F.M."/>
            <person name="Pujade-Renaud V."/>
        </authorList>
    </citation>
    <scope>NUCLEOTIDE SEQUENCE [LARGE SCALE GENOMIC DNA]</scope>
    <source>
        <strain evidence="3 4">Philippines</strain>
    </source>
</reference>
<feature type="region of interest" description="Disordered" evidence="1">
    <location>
        <begin position="20"/>
        <end position="44"/>
    </location>
</feature>
<sequence>MRLNSWAFLLLGVATAASIERRGPPKDDDDDDDKKYGSHWRPKTKTPHFFNIKINDQCGGSPGNTKTLPEDCKLQGYAVRLEKGIAIATPYNKWWDYKLPTFFVDDDTQLYTVSKDPLQLYIDSVTGALKYTKVGWIPPSAISTSFYHTGNNPLGLVDPSPSFLTWPSTKGIAFYGEWLLCPLGGTGQYQIFVNNLNFEQQGVEKDYCINEELAAVNANPWKKKKGSHGHYDGHYGGHDDDHYVGHDDYDSDHDDDHHD</sequence>
<evidence type="ECO:0000313" key="3">
    <source>
        <dbReference type="EMBL" id="PSN71774.1"/>
    </source>
</evidence>
<evidence type="ECO:0000256" key="1">
    <source>
        <dbReference type="SAM" id="MobiDB-lite"/>
    </source>
</evidence>
<keyword evidence="4" id="KW-1185">Reference proteome</keyword>
<feature type="chain" id="PRO_5015543718" description="Cell wall protein PhiA" evidence="2">
    <location>
        <begin position="17"/>
        <end position="259"/>
    </location>
</feature>
<protein>
    <recommendedName>
        <fullName evidence="5">Cell wall protein PhiA</fullName>
    </recommendedName>
</protein>
<accession>A0A2T2P269</accession>
<evidence type="ECO:0000313" key="4">
    <source>
        <dbReference type="Proteomes" id="UP000240883"/>
    </source>
</evidence>